<dbReference type="Pfam" id="PF00583">
    <property type="entry name" value="Acetyltransf_1"/>
    <property type="match status" value="1"/>
</dbReference>
<evidence type="ECO:0000256" key="2">
    <source>
        <dbReference type="ARBA" id="ARBA00023315"/>
    </source>
</evidence>
<name>A0A1C3ESC0_9GAMM</name>
<proteinExistence type="predicted"/>
<evidence type="ECO:0000313" key="5">
    <source>
        <dbReference type="Proteomes" id="UP000094936"/>
    </source>
</evidence>
<organism evidence="4 5">
    <name type="scientific">Veronia pacifica</name>
    <dbReference type="NCBI Taxonomy" id="1080227"/>
    <lineage>
        <taxon>Bacteria</taxon>
        <taxon>Pseudomonadati</taxon>
        <taxon>Pseudomonadota</taxon>
        <taxon>Gammaproteobacteria</taxon>
        <taxon>Vibrionales</taxon>
        <taxon>Vibrionaceae</taxon>
        <taxon>Veronia</taxon>
    </lineage>
</organism>
<evidence type="ECO:0000256" key="1">
    <source>
        <dbReference type="ARBA" id="ARBA00022679"/>
    </source>
</evidence>
<dbReference type="SUPFAM" id="SSF55729">
    <property type="entry name" value="Acyl-CoA N-acyltransferases (Nat)"/>
    <property type="match status" value="1"/>
</dbReference>
<evidence type="ECO:0000313" key="4">
    <source>
        <dbReference type="EMBL" id="ODA36162.1"/>
    </source>
</evidence>
<keyword evidence="1 4" id="KW-0808">Transferase</keyword>
<dbReference type="PANTHER" id="PTHR10545">
    <property type="entry name" value="DIAMINE N-ACETYLTRANSFERASE"/>
    <property type="match status" value="1"/>
</dbReference>
<dbReference type="Gene3D" id="3.40.630.30">
    <property type="match status" value="1"/>
</dbReference>
<dbReference type="PANTHER" id="PTHR10545:SF29">
    <property type="entry name" value="GH14572P-RELATED"/>
    <property type="match status" value="1"/>
</dbReference>
<dbReference type="EMBL" id="LYBM01000001">
    <property type="protein sequence ID" value="ODA36162.1"/>
    <property type="molecule type" value="Genomic_DNA"/>
</dbReference>
<dbReference type="GO" id="GO:0008080">
    <property type="term" value="F:N-acetyltransferase activity"/>
    <property type="evidence" value="ECO:0007669"/>
    <property type="project" value="UniProtKB-ARBA"/>
</dbReference>
<sequence length="167" mass="18551">MDIKHVIADHCLDLLPAFVELESYYFAENAATQNELSHYLTERVFSQASSVKIIAAYEKGQVRGFATYTVMYPAPRLSGQMYIKDLFVTSSARGKGVGLALMKYLAAVAVNAGCERLDWTAESINPRAGQFYQAIGASLVSEKEYYRFEGTALSQFAQSLLNDDVKH</sequence>
<gene>
    <name evidence="4" type="ORF">A8L45_00740</name>
</gene>
<dbReference type="OrthoDB" id="9805924at2"/>
<dbReference type="STRING" id="1080227.A8L45_00740"/>
<dbReference type="Proteomes" id="UP000094936">
    <property type="component" value="Unassembled WGS sequence"/>
</dbReference>
<reference evidence="4 5" key="1">
    <citation type="submission" date="2016-05" db="EMBL/GenBank/DDBJ databases">
        <title>Genomic Taxonomy of the Vibrionaceae.</title>
        <authorList>
            <person name="Gomez-Gil B."/>
            <person name="Enciso-Ibarra J."/>
        </authorList>
    </citation>
    <scope>NUCLEOTIDE SEQUENCE [LARGE SCALE GENOMIC DNA]</scope>
    <source>
        <strain evidence="4 5">CAIM 1920</strain>
    </source>
</reference>
<dbReference type="AlphaFoldDB" id="A0A1C3ESC0"/>
<evidence type="ECO:0000259" key="3">
    <source>
        <dbReference type="PROSITE" id="PS51186"/>
    </source>
</evidence>
<dbReference type="InterPro" id="IPR051016">
    <property type="entry name" value="Diverse_Substrate_AcTransf"/>
</dbReference>
<dbReference type="InterPro" id="IPR016181">
    <property type="entry name" value="Acyl_CoA_acyltransferase"/>
</dbReference>
<dbReference type="PROSITE" id="PS51186">
    <property type="entry name" value="GNAT"/>
    <property type="match status" value="1"/>
</dbReference>
<accession>A0A1C3ESC0</accession>
<dbReference type="InterPro" id="IPR000182">
    <property type="entry name" value="GNAT_dom"/>
</dbReference>
<feature type="domain" description="N-acetyltransferase" evidence="3">
    <location>
        <begin position="1"/>
        <end position="158"/>
    </location>
</feature>
<keyword evidence="2" id="KW-0012">Acyltransferase</keyword>
<protein>
    <submittedName>
        <fullName evidence="4">Acetyltransferase</fullName>
    </submittedName>
</protein>
<comment type="caution">
    <text evidence="4">The sequence shown here is derived from an EMBL/GenBank/DDBJ whole genome shotgun (WGS) entry which is preliminary data.</text>
</comment>
<dbReference type="RefSeq" id="WP_068898183.1">
    <property type="nucleotide sequence ID" value="NZ_JBHUIF010000002.1"/>
</dbReference>
<dbReference type="CDD" id="cd04301">
    <property type="entry name" value="NAT_SF"/>
    <property type="match status" value="1"/>
</dbReference>
<keyword evidence="5" id="KW-1185">Reference proteome</keyword>